<dbReference type="PANTHER" id="PTHR31221:SF334">
    <property type="entry name" value="WRKY TRANSCRIPTION FACTOR 57-RELATED"/>
    <property type="match status" value="1"/>
</dbReference>
<dbReference type="GO" id="GO:0043565">
    <property type="term" value="F:sequence-specific DNA binding"/>
    <property type="evidence" value="ECO:0007669"/>
    <property type="project" value="InterPro"/>
</dbReference>
<keyword evidence="3" id="KW-0238">DNA-binding</keyword>
<dbReference type="InterPro" id="IPR036576">
    <property type="entry name" value="WRKY_dom_sf"/>
</dbReference>
<dbReference type="PROSITE" id="PS50811">
    <property type="entry name" value="WRKY"/>
    <property type="match status" value="1"/>
</dbReference>
<evidence type="ECO:0000259" key="7">
    <source>
        <dbReference type="PROSITE" id="PS50811"/>
    </source>
</evidence>
<evidence type="ECO:0000256" key="2">
    <source>
        <dbReference type="ARBA" id="ARBA00023015"/>
    </source>
</evidence>
<feature type="region of interest" description="Disordered" evidence="6">
    <location>
        <begin position="199"/>
        <end position="223"/>
    </location>
</feature>
<evidence type="ECO:0000256" key="5">
    <source>
        <dbReference type="ARBA" id="ARBA00023242"/>
    </source>
</evidence>
<gene>
    <name evidence="8" type="primary">WRKY23</name>
    <name evidence="8" type="ORF">g.45998</name>
</gene>
<evidence type="ECO:0000256" key="1">
    <source>
        <dbReference type="ARBA" id="ARBA00004123"/>
    </source>
</evidence>
<dbReference type="EMBL" id="GDJX01007298">
    <property type="protein sequence ID" value="JAT60638.1"/>
    <property type="molecule type" value="Transcribed_RNA"/>
</dbReference>
<dbReference type="FunFam" id="2.20.25.80:FF:000003">
    <property type="entry name" value="WRKY transcription factor 57"/>
    <property type="match status" value="1"/>
</dbReference>
<dbReference type="SMART" id="SM00774">
    <property type="entry name" value="WRKY"/>
    <property type="match status" value="1"/>
</dbReference>
<feature type="non-terminal residue" evidence="8">
    <location>
        <position position="252"/>
    </location>
</feature>
<dbReference type="AlphaFoldDB" id="A0A1D1Z165"/>
<dbReference type="Gene3D" id="2.20.25.80">
    <property type="entry name" value="WRKY domain"/>
    <property type="match status" value="1"/>
</dbReference>
<feature type="region of interest" description="Disordered" evidence="6">
    <location>
        <begin position="44"/>
        <end position="137"/>
    </location>
</feature>
<dbReference type="SUPFAM" id="SSF118290">
    <property type="entry name" value="WRKY DNA-binding domain"/>
    <property type="match status" value="1"/>
</dbReference>
<evidence type="ECO:0000256" key="3">
    <source>
        <dbReference type="ARBA" id="ARBA00023125"/>
    </source>
</evidence>
<keyword evidence="5" id="KW-0539">Nucleus</keyword>
<dbReference type="GO" id="GO:0005634">
    <property type="term" value="C:nucleus"/>
    <property type="evidence" value="ECO:0007669"/>
    <property type="project" value="UniProtKB-SubCell"/>
</dbReference>
<organism evidence="8">
    <name type="scientific">Anthurium amnicola</name>
    <dbReference type="NCBI Taxonomy" id="1678845"/>
    <lineage>
        <taxon>Eukaryota</taxon>
        <taxon>Viridiplantae</taxon>
        <taxon>Streptophyta</taxon>
        <taxon>Embryophyta</taxon>
        <taxon>Tracheophyta</taxon>
        <taxon>Spermatophyta</taxon>
        <taxon>Magnoliopsida</taxon>
        <taxon>Liliopsida</taxon>
        <taxon>Araceae</taxon>
        <taxon>Pothoideae</taxon>
        <taxon>Potheae</taxon>
        <taxon>Anthurium</taxon>
    </lineage>
</organism>
<evidence type="ECO:0000256" key="4">
    <source>
        <dbReference type="ARBA" id="ARBA00023163"/>
    </source>
</evidence>
<keyword evidence="2" id="KW-0805">Transcription regulation</keyword>
<dbReference type="GO" id="GO:0003700">
    <property type="term" value="F:DNA-binding transcription factor activity"/>
    <property type="evidence" value="ECO:0007669"/>
    <property type="project" value="InterPro"/>
</dbReference>
<dbReference type="PANTHER" id="PTHR31221">
    <property type="entry name" value="WRKY TRANSCRIPTION FACTOR PROTEIN 1-RELATED"/>
    <property type="match status" value="1"/>
</dbReference>
<protein>
    <submittedName>
        <fullName evidence="8">Putative WRKY transcription factor 23</fullName>
    </submittedName>
</protein>
<feature type="compositionally biased region" description="Low complexity" evidence="6">
    <location>
        <begin position="85"/>
        <end position="95"/>
    </location>
</feature>
<sequence>MMVMAKAEGGGAEVQGAMENELAMLVTPPPPFADPMAGGEIFDFRAGGFDDDGDEDPLAGFLELLGHGRDIPFPPPDPPAPPISPSLSSSSADAANETDRPRSAVTTEADEEQQEEPNPAKSGKKKGEKRRQEARFAFMTRSEVDHLDDGYRWRKYGQKPVKDSPFPRSYYRCTTAKCGVKKRVERSSADPTVVVTTYEGHHTHPTPSASRTPGAGYHYRNPPGFSAMEPPRMPHYHDMASTFPLPLQQLVM</sequence>
<feature type="domain" description="WRKY" evidence="7">
    <location>
        <begin position="142"/>
        <end position="207"/>
    </location>
</feature>
<proteinExistence type="predicted"/>
<comment type="subcellular location">
    <subcellularLocation>
        <location evidence="1">Nucleus</location>
    </subcellularLocation>
</comment>
<name>A0A1D1Z165_9ARAE</name>
<feature type="compositionally biased region" description="Pro residues" evidence="6">
    <location>
        <begin position="72"/>
        <end position="84"/>
    </location>
</feature>
<keyword evidence="4" id="KW-0804">Transcription</keyword>
<evidence type="ECO:0000256" key="6">
    <source>
        <dbReference type="SAM" id="MobiDB-lite"/>
    </source>
</evidence>
<evidence type="ECO:0000313" key="8">
    <source>
        <dbReference type="EMBL" id="JAT60638.1"/>
    </source>
</evidence>
<accession>A0A1D1Z165</accession>
<dbReference type="Pfam" id="PF03106">
    <property type="entry name" value="WRKY"/>
    <property type="match status" value="1"/>
</dbReference>
<reference evidence="8" key="1">
    <citation type="submission" date="2015-07" db="EMBL/GenBank/DDBJ databases">
        <title>Transcriptome Assembly of Anthurium amnicola.</title>
        <authorList>
            <person name="Suzuki J."/>
        </authorList>
    </citation>
    <scope>NUCLEOTIDE SEQUENCE</scope>
</reference>
<dbReference type="InterPro" id="IPR044810">
    <property type="entry name" value="WRKY_plant"/>
</dbReference>
<dbReference type="InterPro" id="IPR003657">
    <property type="entry name" value="WRKY_dom"/>
</dbReference>